<dbReference type="PROSITE" id="PS00107">
    <property type="entry name" value="PROTEIN_KINASE_ATP"/>
    <property type="match status" value="1"/>
</dbReference>
<dbReference type="STRING" id="67767.A0A0J7MXN8"/>
<dbReference type="InterPro" id="IPR017441">
    <property type="entry name" value="Protein_kinase_ATP_BS"/>
</dbReference>
<evidence type="ECO:0000256" key="11">
    <source>
        <dbReference type="ARBA" id="ARBA00023137"/>
    </source>
</evidence>
<dbReference type="EMBL" id="LBMM01014417">
    <property type="protein sequence ID" value="KMQ85185.1"/>
    <property type="molecule type" value="Genomic_DNA"/>
</dbReference>
<evidence type="ECO:0000256" key="1">
    <source>
        <dbReference type="ARBA" id="ARBA00004167"/>
    </source>
</evidence>
<dbReference type="InterPro" id="IPR003961">
    <property type="entry name" value="FN3_dom"/>
</dbReference>
<dbReference type="PANTHER" id="PTHR24416">
    <property type="entry name" value="TYROSINE-PROTEIN KINASE RECEPTOR"/>
    <property type="match status" value="1"/>
</dbReference>
<dbReference type="OrthoDB" id="65481at2759"/>
<dbReference type="PROSITE" id="PS00109">
    <property type="entry name" value="PROTEIN_KINASE_TYR"/>
    <property type="match status" value="1"/>
</dbReference>
<dbReference type="PROSITE" id="PS00239">
    <property type="entry name" value="RECEPTOR_TYR_KIN_II"/>
    <property type="match status" value="1"/>
</dbReference>
<dbReference type="InterPro" id="IPR008266">
    <property type="entry name" value="Tyr_kinase_AS"/>
</dbReference>
<sequence length="354" mass="41296">MYQLNWESVQAHHSQVTLYRLEGLVVKNNYKDDNQTDKNEHWNLYYNGTNNYWIITRDMDQKYRFRVQAENAYGFGEWSESSAVVDLTESIEILATKYYLPLILSLVITLVIYVCYFYYSYRQQQKSKEQVLPPIMADIDLATLYQIPSENVQQNALYAHRLQYNPYEFALTIIRKEQITRATLLGSGAFGKVYQGTVKNFEGSGTTPVAIKMLRENASSQEITKFKQEAEIMSHFRHNNVLRLLGICMDVNSPWLILELMEAGDLLKYLRDSRTSKPSDSHALRLQDLLAMCEDVARGCCYLEELHFVHRDLACRNCLISARDRENRIVKIGDFGLARDIYKDDYYRMISTII</sequence>
<keyword evidence="2 19" id="KW-0597">Phosphoprotein</keyword>
<proteinExistence type="inferred from homology"/>
<dbReference type="Proteomes" id="UP000036403">
    <property type="component" value="Unassembled WGS sequence"/>
</dbReference>
<keyword evidence="4 19" id="KW-0812">Transmembrane</keyword>
<evidence type="ECO:0000256" key="6">
    <source>
        <dbReference type="ARBA" id="ARBA00022741"/>
    </source>
</evidence>
<feature type="domain" description="Protein kinase" evidence="21">
    <location>
        <begin position="179"/>
        <end position="354"/>
    </location>
</feature>
<evidence type="ECO:0000256" key="14">
    <source>
        <dbReference type="ARBA" id="ARBA00051243"/>
    </source>
</evidence>
<dbReference type="CDD" id="cd00063">
    <property type="entry name" value="FN3"/>
    <property type="match status" value="1"/>
</dbReference>
<dbReference type="SUPFAM" id="SSF56112">
    <property type="entry name" value="Protein kinase-like (PK-like)"/>
    <property type="match status" value="1"/>
</dbReference>
<dbReference type="GO" id="GO:0005886">
    <property type="term" value="C:plasma membrane"/>
    <property type="evidence" value="ECO:0007669"/>
    <property type="project" value="TreeGrafter"/>
</dbReference>
<dbReference type="InterPro" id="IPR000719">
    <property type="entry name" value="Prot_kinase_dom"/>
</dbReference>
<keyword evidence="8 16" id="KW-0067">ATP-binding</keyword>
<dbReference type="InterPro" id="IPR001245">
    <property type="entry name" value="Ser-Thr/Tyr_kinase_cat_dom"/>
</dbReference>
<keyword evidence="17" id="KW-0479">Metal-binding</keyword>
<evidence type="ECO:0000256" key="20">
    <source>
        <dbReference type="SAM" id="Phobius"/>
    </source>
</evidence>
<dbReference type="Pfam" id="PF07714">
    <property type="entry name" value="PK_Tyr_Ser-Thr"/>
    <property type="match status" value="1"/>
</dbReference>
<evidence type="ECO:0000256" key="10">
    <source>
        <dbReference type="ARBA" id="ARBA00023136"/>
    </source>
</evidence>
<dbReference type="PROSITE" id="PS50011">
    <property type="entry name" value="PROTEIN_KINASE_DOM"/>
    <property type="match status" value="1"/>
</dbReference>
<evidence type="ECO:0000256" key="7">
    <source>
        <dbReference type="ARBA" id="ARBA00022777"/>
    </source>
</evidence>
<keyword evidence="17" id="KW-0460">Magnesium</keyword>
<reference evidence="23 24" key="1">
    <citation type="submission" date="2015-04" db="EMBL/GenBank/DDBJ databases">
        <title>Lasius niger genome sequencing.</title>
        <authorList>
            <person name="Konorov E.A."/>
            <person name="Nikitin M.A."/>
            <person name="Kirill M.V."/>
            <person name="Chang P."/>
        </authorList>
    </citation>
    <scope>NUCLEOTIDE SEQUENCE [LARGE SCALE GENOMIC DNA]</scope>
    <source>
        <tissue evidence="23">Whole</tissue>
    </source>
</reference>
<keyword evidence="9 20" id="KW-1133">Transmembrane helix</keyword>
<dbReference type="SUPFAM" id="SSF49265">
    <property type="entry name" value="Fibronectin type III"/>
    <property type="match status" value="1"/>
</dbReference>
<organism evidence="23 24">
    <name type="scientific">Lasius niger</name>
    <name type="common">Black garden ant</name>
    <dbReference type="NCBI Taxonomy" id="67767"/>
    <lineage>
        <taxon>Eukaryota</taxon>
        <taxon>Metazoa</taxon>
        <taxon>Ecdysozoa</taxon>
        <taxon>Arthropoda</taxon>
        <taxon>Hexapoda</taxon>
        <taxon>Insecta</taxon>
        <taxon>Pterygota</taxon>
        <taxon>Neoptera</taxon>
        <taxon>Endopterygota</taxon>
        <taxon>Hymenoptera</taxon>
        <taxon>Apocrita</taxon>
        <taxon>Aculeata</taxon>
        <taxon>Formicoidea</taxon>
        <taxon>Formicidae</taxon>
        <taxon>Formicinae</taxon>
        <taxon>Lasius</taxon>
        <taxon>Lasius</taxon>
    </lineage>
</organism>
<dbReference type="InterPro" id="IPR036116">
    <property type="entry name" value="FN3_sf"/>
</dbReference>
<keyword evidence="13" id="KW-0325">Glycoprotein</keyword>
<dbReference type="Gene3D" id="2.60.40.10">
    <property type="entry name" value="Immunoglobulins"/>
    <property type="match status" value="1"/>
</dbReference>
<protein>
    <recommendedName>
        <fullName evidence="19">Tyrosine-protein kinase receptor</fullName>
        <ecNumber evidence="19">2.7.10.1</ecNumber>
    </recommendedName>
</protein>
<keyword evidence="6 16" id="KW-0547">Nucleotide-binding</keyword>
<evidence type="ECO:0000256" key="17">
    <source>
        <dbReference type="PIRSR" id="PIRSR000615-3"/>
    </source>
</evidence>
<dbReference type="PRINTS" id="PR00109">
    <property type="entry name" value="TYRKINASE"/>
</dbReference>
<evidence type="ECO:0000256" key="5">
    <source>
        <dbReference type="ARBA" id="ARBA00022737"/>
    </source>
</evidence>
<gene>
    <name evidence="23" type="ORF">RF55_16406</name>
</gene>
<name>A0A0J7MXN8_LASNI</name>
<feature type="binding site" evidence="16">
    <location>
        <position position="316"/>
    </location>
    <ligand>
        <name>ATP</name>
        <dbReference type="ChEBI" id="CHEBI:30616"/>
    </ligand>
</feature>
<keyword evidence="10 20" id="KW-0472">Membrane</keyword>
<dbReference type="GO" id="GO:0005524">
    <property type="term" value="F:ATP binding"/>
    <property type="evidence" value="ECO:0007669"/>
    <property type="project" value="UniProtKB-UniRule"/>
</dbReference>
<dbReference type="Gene3D" id="1.10.510.10">
    <property type="entry name" value="Transferase(Phosphotransferase) domain 1"/>
    <property type="match status" value="1"/>
</dbReference>
<feature type="binding site" evidence="17">
    <location>
        <position position="334"/>
    </location>
    <ligand>
        <name>Mg(2+)</name>
        <dbReference type="ChEBI" id="CHEBI:18420"/>
    </ligand>
</feature>
<evidence type="ECO:0000256" key="9">
    <source>
        <dbReference type="ARBA" id="ARBA00022989"/>
    </source>
</evidence>
<dbReference type="PaxDb" id="67767-A0A0J7MXN8"/>
<evidence type="ECO:0000256" key="3">
    <source>
        <dbReference type="ARBA" id="ARBA00022679"/>
    </source>
</evidence>
<evidence type="ECO:0000256" key="12">
    <source>
        <dbReference type="ARBA" id="ARBA00023170"/>
    </source>
</evidence>
<comment type="subcellular location">
    <subcellularLocation>
        <location evidence="1">Membrane</location>
        <topology evidence="1">Single-pass membrane protein</topology>
    </subcellularLocation>
</comment>
<feature type="binding site" evidence="17">
    <location>
        <position position="317"/>
    </location>
    <ligand>
        <name>Mg(2+)</name>
        <dbReference type="ChEBI" id="CHEBI:18420"/>
    </ligand>
</feature>
<evidence type="ECO:0000256" key="8">
    <source>
        <dbReference type="ARBA" id="ARBA00022840"/>
    </source>
</evidence>
<evidence type="ECO:0000256" key="15">
    <source>
        <dbReference type="PIRSR" id="PIRSR000615-1"/>
    </source>
</evidence>
<dbReference type="InterPro" id="IPR050122">
    <property type="entry name" value="RTK"/>
</dbReference>
<comment type="catalytic activity">
    <reaction evidence="14 19">
        <text>L-tyrosyl-[protein] + ATP = O-phospho-L-tyrosyl-[protein] + ADP + H(+)</text>
        <dbReference type="Rhea" id="RHEA:10596"/>
        <dbReference type="Rhea" id="RHEA-COMP:10136"/>
        <dbReference type="Rhea" id="RHEA-COMP:20101"/>
        <dbReference type="ChEBI" id="CHEBI:15378"/>
        <dbReference type="ChEBI" id="CHEBI:30616"/>
        <dbReference type="ChEBI" id="CHEBI:46858"/>
        <dbReference type="ChEBI" id="CHEBI:61978"/>
        <dbReference type="ChEBI" id="CHEBI:456216"/>
        <dbReference type="EC" id="2.7.10.1"/>
    </reaction>
</comment>
<dbReference type="AlphaFoldDB" id="A0A0J7MXN8"/>
<dbReference type="EC" id="2.7.10.1" evidence="19"/>
<dbReference type="GO" id="GO:0032006">
    <property type="term" value="P:regulation of TOR signaling"/>
    <property type="evidence" value="ECO:0007669"/>
    <property type="project" value="TreeGrafter"/>
</dbReference>
<comment type="caution">
    <text evidence="23">The sequence shown here is derived from an EMBL/GenBank/DDBJ whole genome shotgun (WGS) entry which is preliminary data.</text>
</comment>
<evidence type="ECO:0000259" key="22">
    <source>
        <dbReference type="PROSITE" id="PS50853"/>
    </source>
</evidence>
<evidence type="ECO:0000313" key="24">
    <source>
        <dbReference type="Proteomes" id="UP000036403"/>
    </source>
</evidence>
<dbReference type="PROSITE" id="PS50853">
    <property type="entry name" value="FN3"/>
    <property type="match status" value="1"/>
</dbReference>
<dbReference type="Gene3D" id="3.30.200.20">
    <property type="entry name" value="Phosphorylase Kinase, domain 1"/>
    <property type="match status" value="1"/>
</dbReference>
<evidence type="ECO:0000259" key="21">
    <source>
        <dbReference type="PROSITE" id="PS50011"/>
    </source>
</evidence>
<keyword evidence="12 19" id="KW-0675">Receptor</keyword>
<keyword evidence="5" id="KW-0677">Repeat</keyword>
<dbReference type="PANTHER" id="PTHR24416:SF527">
    <property type="entry name" value="PROTO-ONCOGENE TYROSINE-PROTEIN KINASE ROS"/>
    <property type="match status" value="1"/>
</dbReference>
<evidence type="ECO:0000256" key="13">
    <source>
        <dbReference type="ARBA" id="ARBA00023180"/>
    </source>
</evidence>
<keyword evidence="24" id="KW-1185">Reference proteome</keyword>
<keyword evidence="3" id="KW-0808">Transferase</keyword>
<feature type="transmembrane region" description="Helical" evidence="20">
    <location>
        <begin position="98"/>
        <end position="119"/>
    </location>
</feature>
<keyword evidence="7 23" id="KW-0418">Kinase</keyword>
<evidence type="ECO:0000313" key="23">
    <source>
        <dbReference type="EMBL" id="KMQ85185.1"/>
    </source>
</evidence>
<dbReference type="InterPro" id="IPR013783">
    <property type="entry name" value="Ig-like_fold"/>
</dbReference>
<evidence type="ECO:0000256" key="18">
    <source>
        <dbReference type="PROSITE-ProRule" id="PRU10141"/>
    </source>
</evidence>
<feature type="active site" description="Proton acceptor" evidence="15">
    <location>
        <position position="312"/>
    </location>
</feature>
<dbReference type="GO" id="GO:0004714">
    <property type="term" value="F:transmembrane receptor protein tyrosine kinase activity"/>
    <property type="evidence" value="ECO:0007669"/>
    <property type="project" value="UniProtKB-EC"/>
</dbReference>
<dbReference type="InterPro" id="IPR020635">
    <property type="entry name" value="Tyr_kinase_cat_dom"/>
</dbReference>
<dbReference type="GO" id="GO:0043235">
    <property type="term" value="C:receptor complex"/>
    <property type="evidence" value="ECO:0007669"/>
    <property type="project" value="TreeGrafter"/>
</dbReference>
<dbReference type="SMART" id="SM00219">
    <property type="entry name" value="TyrKc"/>
    <property type="match status" value="1"/>
</dbReference>
<dbReference type="InterPro" id="IPR011009">
    <property type="entry name" value="Kinase-like_dom_sf"/>
</dbReference>
<keyword evidence="11" id="KW-0829">Tyrosine-protein kinase</keyword>
<dbReference type="InterPro" id="IPR002011">
    <property type="entry name" value="Tyr_kinase_rcpt_2_CS"/>
</dbReference>
<evidence type="ECO:0000256" key="4">
    <source>
        <dbReference type="ARBA" id="ARBA00022692"/>
    </source>
</evidence>
<feature type="domain" description="Fibronectin type-III" evidence="22">
    <location>
        <begin position="1"/>
        <end position="91"/>
    </location>
</feature>
<evidence type="ECO:0000256" key="16">
    <source>
        <dbReference type="PIRSR" id="PIRSR000615-2"/>
    </source>
</evidence>
<evidence type="ECO:0000256" key="2">
    <source>
        <dbReference type="ARBA" id="ARBA00022553"/>
    </source>
</evidence>
<feature type="binding site" evidence="18">
    <location>
        <position position="212"/>
    </location>
    <ligand>
        <name>ATP</name>
        <dbReference type="ChEBI" id="CHEBI:30616"/>
    </ligand>
</feature>
<dbReference type="GO" id="GO:0046872">
    <property type="term" value="F:metal ion binding"/>
    <property type="evidence" value="ECO:0007669"/>
    <property type="project" value="UniProtKB-KW"/>
</dbReference>
<evidence type="ECO:0000256" key="19">
    <source>
        <dbReference type="RuleBase" id="RU000312"/>
    </source>
</evidence>
<accession>A0A0J7MXN8</accession>
<dbReference type="GO" id="GO:0007169">
    <property type="term" value="P:cell surface receptor protein tyrosine kinase signaling pathway"/>
    <property type="evidence" value="ECO:0007669"/>
    <property type="project" value="InterPro"/>
</dbReference>
<comment type="similarity">
    <text evidence="19">Belongs to the protein kinase superfamily. Tyr protein kinase family. Insulin receptor subfamily.</text>
</comment>